<name>A0A2V4WHN3_PAEBA</name>
<dbReference type="EMBL" id="QJSW01000002">
    <property type="protein sequence ID" value="PYE51660.1"/>
    <property type="molecule type" value="Genomic_DNA"/>
</dbReference>
<reference evidence="4 6" key="1">
    <citation type="submission" date="2018-06" db="EMBL/GenBank/DDBJ databases">
        <title>Genomic Encyclopedia of Type Strains, Phase III (KMG-III): the genomes of soil and plant-associated and newly described type strains.</title>
        <authorList>
            <person name="Whitman W."/>
        </authorList>
    </citation>
    <scope>NUCLEOTIDE SEQUENCE [LARGE SCALE GENOMIC DNA]</scope>
    <source>
        <strain evidence="4 6">CECT 7022</strain>
    </source>
</reference>
<keyword evidence="7" id="KW-1185">Reference proteome</keyword>
<reference evidence="5 7" key="2">
    <citation type="submission" date="2020-06" db="EMBL/GenBank/DDBJ databases">
        <title>Complete genome of Paenibacillus barcinonensis KACC11450.</title>
        <authorList>
            <person name="Kim M."/>
            <person name="Park Y.-J."/>
            <person name="Shin J.-H."/>
        </authorList>
    </citation>
    <scope>NUCLEOTIDE SEQUENCE [LARGE SCALE GENOMIC DNA]</scope>
    <source>
        <strain evidence="5 7">KACC11450</strain>
    </source>
</reference>
<dbReference type="Gene3D" id="2.30.30.110">
    <property type="match status" value="1"/>
</dbReference>
<evidence type="ECO:0000256" key="1">
    <source>
        <dbReference type="ARBA" id="ARBA00007521"/>
    </source>
</evidence>
<dbReference type="Proteomes" id="UP000509327">
    <property type="component" value="Chromosome"/>
</dbReference>
<keyword evidence="2" id="KW-1277">Toxin-antitoxin system</keyword>
<accession>A0A2V4WHN3</accession>
<protein>
    <submittedName>
        <fullName evidence="4">PemK-like, MazF-like toxin of type II toxin-antitoxin system</fullName>
    </submittedName>
    <submittedName>
        <fullName evidence="5">Type II toxin-antitoxin system PemK/MazF family toxin</fullName>
    </submittedName>
</protein>
<dbReference type="RefSeq" id="WP_091014540.1">
    <property type="nucleotide sequence ID" value="NZ_CP054614.1"/>
</dbReference>
<evidence type="ECO:0000313" key="7">
    <source>
        <dbReference type="Proteomes" id="UP000509327"/>
    </source>
</evidence>
<proteinExistence type="inferred from homology"/>
<organism evidence="4 6">
    <name type="scientific">Paenibacillus barcinonensis</name>
    <dbReference type="NCBI Taxonomy" id="198119"/>
    <lineage>
        <taxon>Bacteria</taxon>
        <taxon>Bacillati</taxon>
        <taxon>Bacillota</taxon>
        <taxon>Bacilli</taxon>
        <taxon>Bacillales</taxon>
        <taxon>Paenibacillaceae</taxon>
        <taxon>Paenibacillus</taxon>
    </lineage>
</organism>
<evidence type="ECO:0000313" key="6">
    <source>
        <dbReference type="Proteomes" id="UP000247790"/>
    </source>
</evidence>
<evidence type="ECO:0000313" key="5">
    <source>
        <dbReference type="EMBL" id="QKS56020.1"/>
    </source>
</evidence>
<dbReference type="AlphaFoldDB" id="A0A2V4WHN3"/>
<feature type="compositionally biased region" description="Basic residues" evidence="3">
    <location>
        <begin position="121"/>
        <end position="142"/>
    </location>
</feature>
<dbReference type="Proteomes" id="UP000247790">
    <property type="component" value="Unassembled WGS sequence"/>
</dbReference>
<evidence type="ECO:0000313" key="4">
    <source>
        <dbReference type="EMBL" id="PYE51660.1"/>
    </source>
</evidence>
<dbReference type="EMBL" id="CP054614">
    <property type="protein sequence ID" value="QKS56020.1"/>
    <property type="molecule type" value="Genomic_DNA"/>
</dbReference>
<evidence type="ECO:0000256" key="2">
    <source>
        <dbReference type="ARBA" id="ARBA00022649"/>
    </source>
</evidence>
<sequence length="142" mass="16833">MLIIPKDIYNIYREFVDIPTEGKHRPNLVVHIDDDDIYCLPITSSSPNDPPKHLNDLWKLHIDKWQSVPLSNESWVIINQLKVISKSSVTRDDYLGVLHEDDWNNVVLKSEEFEYYDSKEQRRKQKRSQNSSKRKNAIRNKT</sequence>
<dbReference type="InterPro" id="IPR011067">
    <property type="entry name" value="Plasmid_toxin/cell-grow_inhib"/>
</dbReference>
<evidence type="ECO:0000256" key="3">
    <source>
        <dbReference type="SAM" id="MobiDB-lite"/>
    </source>
</evidence>
<dbReference type="GO" id="GO:0003677">
    <property type="term" value="F:DNA binding"/>
    <property type="evidence" value="ECO:0007669"/>
    <property type="project" value="InterPro"/>
</dbReference>
<feature type="region of interest" description="Disordered" evidence="3">
    <location>
        <begin position="118"/>
        <end position="142"/>
    </location>
</feature>
<dbReference type="OrthoDB" id="1797254at2"/>
<dbReference type="Pfam" id="PF02452">
    <property type="entry name" value="PemK_toxin"/>
    <property type="match status" value="1"/>
</dbReference>
<comment type="similarity">
    <text evidence="1">Belongs to the PemK/MazF family.</text>
</comment>
<gene>
    <name evidence="4" type="ORF">DFQ00_102455</name>
    <name evidence="5" type="ORF">HUB98_06460</name>
</gene>
<dbReference type="SUPFAM" id="SSF50118">
    <property type="entry name" value="Cell growth inhibitor/plasmid maintenance toxic component"/>
    <property type="match status" value="1"/>
</dbReference>
<dbReference type="InterPro" id="IPR003477">
    <property type="entry name" value="PemK-like"/>
</dbReference>